<dbReference type="Proteomes" id="UP000648182">
    <property type="component" value="Unassembled WGS sequence"/>
</dbReference>
<dbReference type="Pfam" id="PF14659">
    <property type="entry name" value="Phage_int_SAM_3"/>
    <property type="match status" value="1"/>
</dbReference>
<comment type="caution">
    <text evidence="4">The sequence shown here is derived from an EMBL/GenBank/DDBJ whole genome shotgun (WGS) entry which is preliminary data.</text>
</comment>
<protein>
    <recommendedName>
        <fullName evidence="3">Core-binding (CB) domain-containing protein</fullName>
    </recommendedName>
</protein>
<organism evidence="4 5">
    <name type="scientific">Bacillus norwichensis</name>
    <dbReference type="NCBI Taxonomy" id="2762217"/>
    <lineage>
        <taxon>Bacteria</taxon>
        <taxon>Bacillati</taxon>
        <taxon>Bacillota</taxon>
        <taxon>Bacilli</taxon>
        <taxon>Bacillales</taxon>
        <taxon>Bacillaceae</taxon>
        <taxon>Bacillus</taxon>
    </lineage>
</organism>
<evidence type="ECO:0000256" key="2">
    <source>
        <dbReference type="PROSITE-ProRule" id="PRU01248"/>
    </source>
</evidence>
<evidence type="ECO:0000256" key="1">
    <source>
        <dbReference type="ARBA" id="ARBA00023125"/>
    </source>
</evidence>
<accession>A0ABR8VRQ1</accession>
<dbReference type="Gene3D" id="1.10.150.130">
    <property type="match status" value="1"/>
</dbReference>
<dbReference type="InterPro" id="IPR011010">
    <property type="entry name" value="DNA_brk_join_enz"/>
</dbReference>
<dbReference type="InterPro" id="IPR010998">
    <property type="entry name" value="Integrase_recombinase_N"/>
</dbReference>
<evidence type="ECO:0000259" key="3">
    <source>
        <dbReference type="PROSITE" id="PS51900"/>
    </source>
</evidence>
<reference evidence="4 5" key="1">
    <citation type="submission" date="2020-08" db="EMBL/GenBank/DDBJ databases">
        <title>A Genomic Blueprint of the Chicken Gut Microbiome.</title>
        <authorList>
            <person name="Gilroy R."/>
            <person name="Ravi A."/>
            <person name="Getino M."/>
            <person name="Pursley I."/>
            <person name="Horton D.L."/>
            <person name="Alikhan N.-F."/>
            <person name="Baker D."/>
            <person name="Gharbi K."/>
            <person name="Hall N."/>
            <person name="Watson M."/>
            <person name="Adriaenssens E.M."/>
            <person name="Foster-Nyarko E."/>
            <person name="Jarju S."/>
            <person name="Secka A."/>
            <person name="Antonio M."/>
            <person name="Oren A."/>
            <person name="Chaudhuri R."/>
            <person name="La Ragione R.M."/>
            <person name="Hildebrand F."/>
            <person name="Pallen M.J."/>
        </authorList>
    </citation>
    <scope>NUCLEOTIDE SEQUENCE [LARGE SCALE GENOMIC DNA]</scope>
    <source>
        <strain evidence="4 5">Sa1BUA2</strain>
    </source>
</reference>
<dbReference type="RefSeq" id="WP_191816069.1">
    <property type="nucleotide sequence ID" value="NZ_JACSPV010000060.1"/>
</dbReference>
<gene>
    <name evidence="4" type="ORF">H9631_20560</name>
</gene>
<proteinExistence type="predicted"/>
<dbReference type="EMBL" id="JACSPV010000060">
    <property type="protein sequence ID" value="MBD8007440.1"/>
    <property type="molecule type" value="Genomic_DNA"/>
</dbReference>
<dbReference type="SUPFAM" id="SSF56349">
    <property type="entry name" value="DNA breaking-rejoining enzymes"/>
    <property type="match status" value="1"/>
</dbReference>
<keyword evidence="1 2" id="KW-0238">DNA-binding</keyword>
<feature type="domain" description="Core-binding (CB)" evidence="3">
    <location>
        <begin position="64"/>
        <end position="141"/>
    </location>
</feature>
<name>A0ABR8VRQ1_9BACI</name>
<evidence type="ECO:0000313" key="4">
    <source>
        <dbReference type="EMBL" id="MBD8007440.1"/>
    </source>
</evidence>
<dbReference type="PROSITE" id="PS51900">
    <property type="entry name" value="CB"/>
    <property type="match status" value="1"/>
</dbReference>
<dbReference type="InterPro" id="IPR004107">
    <property type="entry name" value="Integrase_SAM-like_N"/>
</dbReference>
<keyword evidence="5" id="KW-1185">Reference proteome</keyword>
<dbReference type="InterPro" id="IPR044068">
    <property type="entry name" value="CB"/>
</dbReference>
<evidence type="ECO:0000313" key="5">
    <source>
        <dbReference type="Proteomes" id="UP000648182"/>
    </source>
</evidence>
<sequence>MREPKIYEMAGGYGFRLDIGINPVTGKRLQKRFGPYKGKTFARKEMAKKINEIESGTLINPSDVRLSEFLKQWLDHKSKHVSKGTMAHYKPYVNKYLIPNLGGLKIDQLKPYHIQELYDSYVEEETLSNQSIVHMHRKQRL</sequence>